<dbReference type="SUPFAM" id="SSF52096">
    <property type="entry name" value="ClpP/crotonase"/>
    <property type="match status" value="1"/>
</dbReference>
<proteinExistence type="predicted"/>
<reference evidence="3 4" key="1">
    <citation type="journal article" date="2022" name="Int. J. Syst. Evol. Microbiol.">
        <title>Flavobacterium ammonificans sp. nov. and Flavobacterium ammoniigenes sp. nov., ammonifying bacteria isolated from surface river water.</title>
        <authorList>
            <person name="Watanabe K."/>
            <person name="Kitamura T."/>
            <person name="Ogata Y."/>
            <person name="Shindo C."/>
            <person name="Suda W."/>
        </authorList>
    </citation>
    <scope>NUCLEOTIDE SEQUENCE [LARGE SCALE GENOMIC DNA]</scope>
    <source>
        <strain evidence="3 4">GENT11</strain>
    </source>
</reference>
<dbReference type="CDD" id="cd07561">
    <property type="entry name" value="Peptidase_S41_CPP_like"/>
    <property type="match status" value="1"/>
</dbReference>
<name>A0ABM7UYD0_9FLAO</name>
<feature type="domain" description="PDZ" evidence="2">
    <location>
        <begin position="103"/>
        <end position="189"/>
    </location>
</feature>
<dbReference type="SUPFAM" id="SSF50156">
    <property type="entry name" value="PDZ domain-like"/>
    <property type="match status" value="1"/>
</dbReference>
<dbReference type="SMART" id="SM00245">
    <property type="entry name" value="TSPc"/>
    <property type="match status" value="1"/>
</dbReference>
<keyword evidence="4" id="KW-1185">Reference proteome</keyword>
<dbReference type="InterPro" id="IPR036034">
    <property type="entry name" value="PDZ_sf"/>
</dbReference>
<sequence length="486" mass="54086">MKKIIQLSILVFISFFVFQSCQKDADDEIISTPEDVSIQNFIWKGLNQYYLWQPDVPNLADNRFRTQSERDAFLSNYKVPEELFDALRVSPTIDRFSWMVDDYVTLEQSLQGTSKNNGVEFGLSYKPNSTTELFGFVRYIIQGSDASNKDIKRGDMFTAVNGTPLTTANYQSLLFGSNENYVLNMAEFNGTTVVSNGKTISLTKTTLTENPILVKKVISVGTKKIGYLMYNGFYADFDSQLNTVFGEFKSQGITDLVLDLRYNSGGSVRTATYLASMITGQFTGKVFAKQQWNPKINDYFEKNDPDGLSNFFTDKIGSTPINSVNMTKVYILTTKSSASASELVINGLKPHINVVQIGDATTGKNVGSVTLYDSPDFTEKNKNPKHKYAMQPIVLKIVNSAGFGDYFNGLAPTHELKETISTFGILGNENEPLLKLAIAKITGTGKLTPQSSGKEFEFFKDSKSSNPFGNQMYLDKAPRGLQKALD</sequence>
<dbReference type="PROSITE" id="PS51257">
    <property type="entry name" value="PROKAR_LIPOPROTEIN"/>
    <property type="match status" value="1"/>
</dbReference>
<dbReference type="Pfam" id="PF03572">
    <property type="entry name" value="Peptidase_S41"/>
    <property type="match status" value="1"/>
</dbReference>
<dbReference type="PANTHER" id="PTHR32060">
    <property type="entry name" value="TAIL-SPECIFIC PROTEASE"/>
    <property type="match status" value="1"/>
</dbReference>
<dbReference type="InterPro" id="IPR029045">
    <property type="entry name" value="ClpP/crotonase-like_dom_sf"/>
</dbReference>
<evidence type="ECO:0000313" key="3">
    <source>
        <dbReference type="EMBL" id="BDB52861.1"/>
    </source>
</evidence>
<gene>
    <name evidence="3" type="ORF">GENT11_11730</name>
</gene>
<feature type="signal peptide" evidence="1">
    <location>
        <begin position="1"/>
        <end position="25"/>
    </location>
</feature>
<dbReference type="Pfam" id="PF18294">
    <property type="entry name" value="Pept_S41_N"/>
    <property type="match status" value="1"/>
</dbReference>
<dbReference type="Gene3D" id="3.90.226.10">
    <property type="entry name" value="2-enoyl-CoA Hydratase, Chain A, domain 1"/>
    <property type="match status" value="1"/>
</dbReference>
<protein>
    <recommendedName>
        <fullName evidence="2">PDZ domain-containing protein</fullName>
    </recommendedName>
</protein>
<dbReference type="PANTHER" id="PTHR32060:SF30">
    <property type="entry name" value="CARBOXY-TERMINAL PROCESSING PROTEASE CTPA"/>
    <property type="match status" value="1"/>
</dbReference>
<keyword evidence="1" id="KW-0732">Signal</keyword>
<dbReference type="PROSITE" id="PS50106">
    <property type="entry name" value="PDZ"/>
    <property type="match status" value="1"/>
</dbReference>
<dbReference type="Gene3D" id="3.30.750.170">
    <property type="match status" value="1"/>
</dbReference>
<evidence type="ECO:0000313" key="4">
    <source>
        <dbReference type="Proteomes" id="UP001319865"/>
    </source>
</evidence>
<dbReference type="Proteomes" id="UP001319865">
    <property type="component" value="Chromosome"/>
</dbReference>
<evidence type="ECO:0000259" key="2">
    <source>
        <dbReference type="PROSITE" id="PS50106"/>
    </source>
</evidence>
<dbReference type="RefSeq" id="WP_229328862.1">
    <property type="nucleotide sequence ID" value="NZ_AP025183.1"/>
</dbReference>
<reference evidence="3 4" key="2">
    <citation type="journal article" date="2022" name="Microorganisms">
        <title>Complete Genome Sequences of Two Flavobacterium ammonificans Strains and a Flavobacterium ammoniigenes Strain of Ammonifying Bacterioplankton Isolated from Surface River Water.</title>
        <authorList>
            <person name="Suda W."/>
            <person name="Ogata Y."/>
            <person name="Shindo C."/>
            <person name="Watanabe K."/>
        </authorList>
    </citation>
    <scope>NUCLEOTIDE SEQUENCE [LARGE SCALE GENOMIC DNA]</scope>
    <source>
        <strain evidence="3 4">GENT11</strain>
    </source>
</reference>
<dbReference type="InterPro" id="IPR001478">
    <property type="entry name" value="PDZ"/>
</dbReference>
<feature type="chain" id="PRO_5046804146" description="PDZ domain-containing protein" evidence="1">
    <location>
        <begin position="26"/>
        <end position="486"/>
    </location>
</feature>
<evidence type="ECO:0000256" key="1">
    <source>
        <dbReference type="SAM" id="SignalP"/>
    </source>
</evidence>
<accession>A0ABM7UYD0</accession>
<dbReference type="InterPro" id="IPR005151">
    <property type="entry name" value="Tail-specific_protease"/>
</dbReference>
<organism evidence="3 4">
    <name type="scientific">Flavobacterium ammonificans</name>
    <dbReference type="NCBI Taxonomy" id="1751056"/>
    <lineage>
        <taxon>Bacteria</taxon>
        <taxon>Pseudomonadati</taxon>
        <taxon>Bacteroidota</taxon>
        <taxon>Flavobacteriia</taxon>
        <taxon>Flavobacteriales</taxon>
        <taxon>Flavobacteriaceae</taxon>
        <taxon>Flavobacterium</taxon>
    </lineage>
</organism>
<dbReference type="Gene3D" id="2.30.42.10">
    <property type="match status" value="1"/>
</dbReference>
<dbReference type="EMBL" id="AP025183">
    <property type="protein sequence ID" value="BDB52861.1"/>
    <property type="molecule type" value="Genomic_DNA"/>
</dbReference>
<dbReference type="InterPro" id="IPR041613">
    <property type="entry name" value="Pept_S41_N"/>
</dbReference>